<dbReference type="EC" id="2.1.1.-" evidence="5"/>
<evidence type="ECO:0000313" key="6">
    <source>
        <dbReference type="Proteomes" id="UP000321408"/>
    </source>
</evidence>
<keyword evidence="3 5" id="KW-0808">Transferase</keyword>
<dbReference type="GO" id="GO:0032259">
    <property type="term" value="P:methylation"/>
    <property type="evidence" value="ECO:0007669"/>
    <property type="project" value="UniProtKB-KW"/>
</dbReference>
<dbReference type="RefSeq" id="WP_147662075.1">
    <property type="nucleotide sequence ID" value="NZ_CP042905.2"/>
</dbReference>
<proteinExistence type="inferred from homology"/>
<dbReference type="EMBL" id="CP042905">
    <property type="protein sequence ID" value="QEE15154.1"/>
    <property type="molecule type" value="Genomic_DNA"/>
</dbReference>
<dbReference type="Proteomes" id="UP000321408">
    <property type="component" value="Chromosome"/>
</dbReference>
<accession>A0A5B9D7Q7</accession>
<dbReference type="KEGG" id="psyt:DSAG12_00978"/>
<dbReference type="GO" id="GO:0003677">
    <property type="term" value="F:DNA binding"/>
    <property type="evidence" value="ECO:0007669"/>
    <property type="project" value="InterPro"/>
</dbReference>
<dbReference type="GO" id="GO:0008170">
    <property type="term" value="F:N-methyltransferase activity"/>
    <property type="evidence" value="ECO:0007669"/>
    <property type="project" value="InterPro"/>
</dbReference>
<reference evidence="5 6" key="2">
    <citation type="journal article" date="2024" name="Int. J. Syst. Evol. Microbiol.">
        <title>Promethearchaeum syntrophicum gen. nov., sp. nov., an anaerobic, obligately syntrophic archaeon, the first isolate of the lineage 'Asgard' archaea, and proposal of the new archaeal phylum Promethearchaeota phyl. nov. and kingdom Promethearchaeati regn. nov.</title>
        <authorList>
            <person name="Imachi H."/>
            <person name="Nobu M.K."/>
            <person name="Kato S."/>
            <person name="Takaki Y."/>
            <person name="Miyazaki M."/>
            <person name="Miyata M."/>
            <person name="Ogawara M."/>
            <person name="Saito Y."/>
            <person name="Sakai S."/>
            <person name="Tahara Y.O."/>
            <person name="Takano Y."/>
            <person name="Tasumi E."/>
            <person name="Uematsu K."/>
            <person name="Yoshimura T."/>
            <person name="Itoh T."/>
            <person name="Ohkuma M."/>
            <person name="Takai K."/>
        </authorList>
    </citation>
    <scope>NUCLEOTIDE SEQUENCE [LARGE SCALE GENOMIC DNA]</scope>
    <source>
        <strain evidence="5 6">MK-D1</strain>
    </source>
</reference>
<dbReference type="InterPro" id="IPR029063">
    <property type="entry name" value="SAM-dependent_MTases_sf"/>
</dbReference>
<dbReference type="GeneID" id="41328977"/>
<keyword evidence="2 5" id="KW-0489">Methyltransferase</keyword>
<name>A0A5B9D7Q7_9ARCH</name>
<gene>
    <name evidence="5" type="ORF">DSAG12_00978</name>
</gene>
<dbReference type="InterPro" id="IPR002941">
    <property type="entry name" value="DNA_methylase_N4/N6"/>
</dbReference>
<dbReference type="REBASE" id="365389">
    <property type="entry name" value="M.AarMKD1ORF978P"/>
</dbReference>
<dbReference type="PRINTS" id="PR00508">
    <property type="entry name" value="S21N4MTFRASE"/>
</dbReference>
<dbReference type="Pfam" id="PF01555">
    <property type="entry name" value="N6_N4_Mtase"/>
    <property type="match status" value="1"/>
</dbReference>
<dbReference type="PROSITE" id="PS00092">
    <property type="entry name" value="N6_MTASE"/>
    <property type="match status" value="1"/>
</dbReference>
<feature type="domain" description="DNA methylase N-4/N-6" evidence="4">
    <location>
        <begin position="423"/>
        <end position="742"/>
    </location>
</feature>
<evidence type="ECO:0000313" key="5">
    <source>
        <dbReference type="EMBL" id="QEE15154.1"/>
    </source>
</evidence>
<comment type="similarity">
    <text evidence="1">Belongs to the N(4)/N(6)-methyltransferase family.</text>
</comment>
<keyword evidence="6" id="KW-1185">Reference proteome</keyword>
<dbReference type="Gene3D" id="3.40.50.150">
    <property type="entry name" value="Vaccinia Virus protein VP39"/>
    <property type="match status" value="1"/>
</dbReference>
<dbReference type="InterPro" id="IPR002052">
    <property type="entry name" value="DNA_methylase_N6_adenine_CS"/>
</dbReference>
<evidence type="ECO:0000256" key="1">
    <source>
        <dbReference type="ARBA" id="ARBA00006594"/>
    </source>
</evidence>
<reference evidence="5 6" key="1">
    <citation type="journal article" date="2020" name="Nature">
        <title>Isolation of an archaeon at the prokaryote-eukaryote interface.</title>
        <authorList>
            <person name="Imachi H."/>
            <person name="Nobu M.K."/>
            <person name="Nakahara N."/>
            <person name="Morono Y."/>
            <person name="Ogawara M."/>
            <person name="Takaki Y."/>
            <person name="Takano Y."/>
            <person name="Uematsu K."/>
            <person name="Ikuta T."/>
            <person name="Ito M."/>
            <person name="Matsui Y."/>
            <person name="Miyazaki M."/>
            <person name="Murata K."/>
            <person name="Saito Y."/>
            <person name="Sakai S."/>
            <person name="Song C."/>
            <person name="Tasumi E."/>
            <person name="Yamanaka Y."/>
            <person name="Yamaguchi T."/>
            <person name="Kamagata Y."/>
            <person name="Tamaki H."/>
            <person name="Takai K."/>
        </authorList>
    </citation>
    <scope>NUCLEOTIDE SEQUENCE [LARGE SCALE GENOMIC DNA]</scope>
    <source>
        <strain evidence="5 6">MK-D1</strain>
    </source>
</reference>
<evidence type="ECO:0000259" key="4">
    <source>
        <dbReference type="Pfam" id="PF01555"/>
    </source>
</evidence>
<sequence>MVSSSLVQFQDIFRNAFKFQYHEILSGDYALYNLIYPRMEDFINQHLPNLINSTFEEASHPYNKEFFFNHLYEFFSQFFLRNNHIIFQESDYLSRNLESSHNALIKDKYYYNKSAFIENLVIELEDGFILEFKLTFKESKKEGKAKRNFFFILEKDLNPVNYNSREKKLTVYFQYRQLQEEEVKGSKRSIRKTLKKLCYNSICNSIKDPTLLDILKKNHRSDESDNLTFYLDFYYLENDSDRFLYKDLGKFMKLNLKNYIHKQILPNMFSTVENGRNFEILRKNIKSFEYVSNEIIDLLAKIEEIKKKLFLKKKFVSNTNYGISLKKIPVKYYREIIENGDQITQWDEILNFNSLNKDGASLNLEVLKSYPFLVVDTKNFSRDFKFRLISDIPDLHASIQGILIKSENFQAMNLLLKNLKDSIKCVYIDPPYNTGQKFLYNDSFEREAWLTMMKNRLELAKNLLSSDGIFFSSIDDNELAYYSILIEKIFKKRLNTIIWHKKTQPSFLSKELISVTEYIVVAKKKNEPVKLMGGYGNLKKLTELINIGNSVCERTLNNENLLINSGNWSGTLTNGLYGKEKLKVELLNGPIHVKDGIPNKNLKLKTRFKWSQDRINLEIGKGGLIHIKNIKSLRPTIQRFYDKPIIKAPTTLLSKKINSLPTNTDANAELKNLFKISTFDYSKPSELIKYLIRAVSYFEKEGTILDFFAGTGTTAQSTLELNSSDNGTRKYVLIEKEEYFEKLLIPRIQKIMFSSKWKDGFPVSKEGYNHIYKSVRLEQFSDCFWNLRLKGKPNSYPERSDRKIKYIIDWDNKEFPISLNFKKFDSPFEYKINLNENGVLQEKNIDLIETFNLLLGLTVIDSKIFSHQDRNYYIIYGNLNKTEIIKVLVIWRVTIELNLDQDLKYLAEKIIPQFNADEIYLNGEFSLKNAKSIGLSFNKLMFQIDQIENT</sequence>
<evidence type="ECO:0000256" key="2">
    <source>
        <dbReference type="ARBA" id="ARBA00022603"/>
    </source>
</evidence>
<dbReference type="AlphaFoldDB" id="A0A5B9D7Q7"/>
<evidence type="ECO:0000256" key="3">
    <source>
        <dbReference type="ARBA" id="ARBA00022679"/>
    </source>
</evidence>
<protein>
    <submittedName>
        <fullName evidence="5">Site-specific DNA-methyltransferase</fullName>
        <ecNumber evidence="5">2.1.1.-</ecNumber>
    </submittedName>
</protein>
<dbReference type="InterPro" id="IPR001091">
    <property type="entry name" value="RM_Methyltransferase"/>
</dbReference>
<dbReference type="OrthoDB" id="38200at2157"/>
<organism evidence="5 6">
    <name type="scientific">Promethearchaeum syntrophicum</name>
    <dbReference type="NCBI Taxonomy" id="2594042"/>
    <lineage>
        <taxon>Archaea</taxon>
        <taxon>Promethearchaeati</taxon>
        <taxon>Promethearchaeota</taxon>
        <taxon>Promethearchaeia</taxon>
        <taxon>Promethearchaeales</taxon>
        <taxon>Promethearchaeaceae</taxon>
        <taxon>Promethearchaeum</taxon>
    </lineage>
</organism>
<dbReference type="SUPFAM" id="SSF53335">
    <property type="entry name" value="S-adenosyl-L-methionine-dependent methyltransferases"/>
    <property type="match status" value="1"/>
</dbReference>